<evidence type="ECO:0000256" key="1">
    <source>
        <dbReference type="ARBA" id="ARBA00022737"/>
    </source>
</evidence>
<reference evidence="3 4" key="1">
    <citation type="journal article" date="2014" name="Genome Biol. Evol.">
        <title>The secreted proteins of Achlya hypogyna and Thraustotheca clavata identify the ancestral oomycete secretome and reveal gene acquisitions by horizontal gene transfer.</title>
        <authorList>
            <person name="Misner I."/>
            <person name="Blouin N."/>
            <person name="Leonard G."/>
            <person name="Richards T.A."/>
            <person name="Lane C.E."/>
        </authorList>
    </citation>
    <scope>NUCLEOTIDE SEQUENCE [LARGE SCALE GENOMIC DNA]</scope>
    <source>
        <strain evidence="3 4">ATCC 34112</strain>
    </source>
</reference>
<feature type="compositionally biased region" description="Polar residues" evidence="2">
    <location>
        <begin position="19"/>
        <end position="28"/>
    </location>
</feature>
<dbReference type="STRING" id="74557.A0A1V9ZHC9"/>
<dbReference type="Proteomes" id="UP000243217">
    <property type="component" value="Unassembled WGS sequence"/>
</dbReference>
<evidence type="ECO:0000256" key="2">
    <source>
        <dbReference type="SAM" id="MobiDB-lite"/>
    </source>
</evidence>
<name>A0A1V9ZHC9_9STRA</name>
<gene>
    <name evidence="3" type="ORF">THRCLA_07007</name>
</gene>
<dbReference type="Gene3D" id="2.20.110.10">
    <property type="entry name" value="Histone H3 K4-specific methyltransferase SET7/9 N-terminal domain"/>
    <property type="match status" value="4"/>
</dbReference>
<comment type="caution">
    <text evidence="3">The sequence shown here is derived from an EMBL/GenBank/DDBJ whole genome shotgun (WGS) entry which is preliminary data.</text>
</comment>
<dbReference type="AlphaFoldDB" id="A0A1V9ZHC9"/>
<keyword evidence="3" id="KW-0808">Transferase</keyword>
<proteinExistence type="predicted"/>
<keyword evidence="1" id="KW-0677">Repeat</keyword>
<dbReference type="InterPro" id="IPR003409">
    <property type="entry name" value="MORN"/>
</dbReference>
<sequence length="384" mass="42967">MARAKSVRRRQEFLGDQVQEASPTRANSSRNALDKLVAGMDKVKIEKGRKKHCHLIKRALKTQADEYKIVYTDGSTYVGQALVSTNPLQRHGKGAFEAHDGDVLNGTWKDDRLHGFGTRIFTRTGDRHEGMYYKDKRHGPGTYLWANGDKYVGDFYNGRMHGSGVLISSNGDIFEGCKWEKGVIASGTKKLINGDVLHGFDQGWVDGIYTGQGRKVFRNGDEYVGTFKANTITGFGTFNRSNGDIYVGEMVLNKMHGSGHLQFCQGGDARGTFVRSALHGFVRRAYSSGAIYEGNFENGLRHGFGLYKWIDGEAYQGMWENDRPHGNGVWISEEQMYHGIWSGGVPHGHGCFINQHTKQTYFDDFIQGHNQTGTIVIHELHTES</sequence>
<dbReference type="SMART" id="SM00698">
    <property type="entry name" value="MORN"/>
    <property type="match status" value="8"/>
</dbReference>
<dbReference type="SUPFAM" id="SSF82185">
    <property type="entry name" value="Histone H3 K4-specific methyltransferase SET7/9 N-terminal domain"/>
    <property type="match status" value="3"/>
</dbReference>
<accession>A0A1V9ZHC9</accession>
<dbReference type="EMBL" id="JNBS01001917">
    <property type="protein sequence ID" value="OQR97367.1"/>
    <property type="molecule type" value="Genomic_DNA"/>
</dbReference>
<dbReference type="PANTHER" id="PTHR43215:SF14">
    <property type="entry name" value="RADIAL SPOKE HEAD 1 HOMOLOG"/>
    <property type="match status" value="1"/>
</dbReference>
<protein>
    <submittedName>
        <fullName evidence="3">Phosphatidylinositol-4-phosphate 5-kinase</fullName>
    </submittedName>
</protein>
<dbReference type="GO" id="GO:0016301">
    <property type="term" value="F:kinase activity"/>
    <property type="evidence" value="ECO:0007669"/>
    <property type="project" value="UniProtKB-KW"/>
</dbReference>
<dbReference type="GO" id="GO:0005829">
    <property type="term" value="C:cytosol"/>
    <property type="evidence" value="ECO:0007669"/>
    <property type="project" value="TreeGrafter"/>
</dbReference>
<organism evidence="3 4">
    <name type="scientific">Thraustotheca clavata</name>
    <dbReference type="NCBI Taxonomy" id="74557"/>
    <lineage>
        <taxon>Eukaryota</taxon>
        <taxon>Sar</taxon>
        <taxon>Stramenopiles</taxon>
        <taxon>Oomycota</taxon>
        <taxon>Saprolegniomycetes</taxon>
        <taxon>Saprolegniales</taxon>
        <taxon>Achlyaceae</taxon>
        <taxon>Thraustotheca</taxon>
    </lineage>
</organism>
<feature type="region of interest" description="Disordered" evidence="2">
    <location>
        <begin position="1"/>
        <end position="28"/>
    </location>
</feature>
<evidence type="ECO:0000313" key="3">
    <source>
        <dbReference type="EMBL" id="OQR97367.1"/>
    </source>
</evidence>
<dbReference type="Pfam" id="PF02493">
    <property type="entry name" value="MORN"/>
    <property type="match status" value="9"/>
</dbReference>
<dbReference type="PANTHER" id="PTHR43215">
    <property type="entry name" value="RADIAL SPOKE HEAD 1 HOMOLOG"/>
    <property type="match status" value="1"/>
</dbReference>
<keyword evidence="3" id="KW-0418">Kinase</keyword>
<dbReference type="OrthoDB" id="270720at2759"/>
<evidence type="ECO:0000313" key="4">
    <source>
        <dbReference type="Proteomes" id="UP000243217"/>
    </source>
</evidence>
<keyword evidence="4" id="KW-1185">Reference proteome</keyword>